<name>A0A3R7F8D3_9ACTN</name>
<sequence length="670" mass="74482">MPELPGGLRGREPVRELIRDCLALPPGADRPVTVLLGPTGIGATDLHAYVKERFAPDTPCAYLNFDAAAGLDIRTVLGGLARELERKLTKYKEPSFPRFIVGLLTTGTPMEDLLRAHSRRRLPRLIRDELRNREGRYGSFLGQLAEVLAEALDAPPGVSDAAAAVLSSVTPRTGQLPWRALNRGIGWYGDGRIPPCADPADALVELNSWQHRADDGRENGPRDVERVLLRAFLADLREHARGWLNHRAFLLLLDNCHTETGRRFLELLLEARHEDKAARRGCDPLVTLASVHRWLPEWGPATGVQWALRPQDSDLASLAHWEAGRGSESSDDFWWYPLELRPLRLADTRVLSAGAPRRPDIVPGVQRLTGGLPWAVRHTVNTLLRAAREHPAPEEDPYACLRRVPGLPPAPPVPGPDPGAPTLAQASLGYLLEDLADEPGSDRRAVLVRWSAARDLSVCAQVFGTGTGDHGEPLPGLLRERWLLAAEDGRLVLHPWLRRLLLWELAADEEMWRDSHARLAAHFRTGRERPAEVTPGTDMELEEMYHRLALGETEPVAALLARRFTERGSEDFIRDLDLVTSAPNRLDKAVPPLRLLDSLTTGSDTPAMSPEAVIRRLAVARWIWSDPLSDPGRRLNAVIAGNYDHLAAMRSSGIVPLYDEAVRYRQWRDE</sequence>
<evidence type="ECO:0000313" key="1">
    <source>
        <dbReference type="EMBL" id="RKM92813.1"/>
    </source>
</evidence>
<comment type="caution">
    <text evidence="1">The sequence shown here is derived from an EMBL/GenBank/DDBJ whole genome shotgun (WGS) entry which is preliminary data.</text>
</comment>
<reference evidence="1 2" key="1">
    <citation type="journal article" date="2014" name="Genome Announc.">
        <title>Draft Genome Sequence of Streptomyces fradiae ATCC 19609, a Strain Highly Sensitive to Antibiotics.</title>
        <authorList>
            <person name="Bekker O.B."/>
            <person name="Klimina K.M."/>
            <person name="Vatlin A.A."/>
            <person name="Zakharevich N.V."/>
            <person name="Kasianov A.S."/>
            <person name="Danilenko V.N."/>
        </authorList>
    </citation>
    <scope>NUCLEOTIDE SEQUENCE [LARGE SCALE GENOMIC DNA]</scope>
    <source>
        <strain evidence="1 2">ATCC 19609</strain>
    </source>
</reference>
<keyword evidence="2" id="KW-1185">Reference proteome</keyword>
<evidence type="ECO:0000313" key="2">
    <source>
        <dbReference type="Proteomes" id="UP000028058"/>
    </source>
</evidence>
<protein>
    <submittedName>
        <fullName evidence="1">Uncharacterized protein</fullName>
    </submittedName>
</protein>
<accession>A0A3R7F8D3</accession>
<dbReference type="EMBL" id="JNAD02000012">
    <property type="protein sequence ID" value="RKM92813.1"/>
    <property type="molecule type" value="Genomic_DNA"/>
</dbReference>
<dbReference type="AlphaFoldDB" id="A0A3R7F8D3"/>
<dbReference type="RefSeq" id="WP_050364556.1">
    <property type="nucleotide sequence ID" value="NZ_CP134822.1"/>
</dbReference>
<dbReference type="OrthoDB" id="3512096at2"/>
<gene>
    <name evidence="1" type="ORF">SFRA_023100</name>
</gene>
<dbReference type="Proteomes" id="UP000028058">
    <property type="component" value="Unassembled WGS sequence"/>
</dbReference>
<organism evidence="1 2">
    <name type="scientific">Streptomyces xinghaiensis</name>
    <dbReference type="NCBI Taxonomy" id="1038928"/>
    <lineage>
        <taxon>Bacteria</taxon>
        <taxon>Bacillati</taxon>
        <taxon>Actinomycetota</taxon>
        <taxon>Actinomycetes</taxon>
        <taxon>Kitasatosporales</taxon>
        <taxon>Streptomycetaceae</taxon>
        <taxon>Streptomyces</taxon>
    </lineage>
</organism>
<proteinExistence type="predicted"/>